<dbReference type="InterPro" id="IPR008949">
    <property type="entry name" value="Isoprenoid_synthase_dom_sf"/>
</dbReference>
<keyword evidence="4" id="KW-0479">Metal-binding</keyword>
<evidence type="ECO:0000313" key="8">
    <source>
        <dbReference type="Proteomes" id="UP000310334"/>
    </source>
</evidence>
<dbReference type="Proteomes" id="UP000310334">
    <property type="component" value="Unassembled WGS sequence"/>
</dbReference>
<dbReference type="EMBL" id="SSNT01000005">
    <property type="protein sequence ID" value="THF81045.1"/>
    <property type="molecule type" value="Genomic_DNA"/>
</dbReference>
<reference evidence="7 8" key="1">
    <citation type="submission" date="2019-04" db="EMBL/GenBank/DDBJ databases">
        <title>Bacillus sediminilitoris sp. nov., isolated from a tidal flat sediment on the East China Sea.</title>
        <authorList>
            <person name="Wei Y."/>
            <person name="Mao H."/>
            <person name="Fang J."/>
        </authorList>
    </citation>
    <scope>NUCLEOTIDE SEQUENCE [LARGE SCALE GENOMIC DNA]</scope>
    <source>
        <strain evidence="7 8">DSL-17</strain>
    </source>
</reference>
<dbReference type="SFLD" id="SFLDG01211">
    <property type="entry name" value="Competence_Regulatory_Protein"/>
    <property type="match status" value="1"/>
</dbReference>
<sequence length="313" mass="35690">MVVIAEVESQSIKRHMLQSISSQLEHSELQDLLFSFVEDKQIVNFGQLAIIHHEAFGGKDSEIIQLAAAIELLILSFDMFDDLEDLDNMKELWMQIDRSIAINAATTLYTISQQTVLNLSSPYKHQVLSAFLQFSMKAMEGQHDDLQNLMSTEEECLHVMKRKAGSLIALASVSGMLLAGANFPEVEEYSYQVGIAAQADNDFRDLFNLNKNDITSKKKSLAYLYLEKGYNEHSHVLMKFIESGREIIEEFGSIENYKQILFDSGVMQYLNVIKQVAINRAKKKIESLDIKEIHIEKIKSHLIINKKPTNKER</sequence>
<dbReference type="GO" id="GO:0008299">
    <property type="term" value="P:isoprenoid biosynthetic process"/>
    <property type="evidence" value="ECO:0007669"/>
    <property type="project" value="InterPro"/>
</dbReference>
<dbReference type="SFLD" id="SFLDS00005">
    <property type="entry name" value="Isoprenoid_Synthase_Type_I"/>
    <property type="match status" value="1"/>
</dbReference>
<keyword evidence="5" id="KW-0460">Magnesium</keyword>
<comment type="caution">
    <text evidence="7">The sequence shown here is derived from an EMBL/GenBank/DDBJ whole genome shotgun (WGS) entry which is preliminary data.</text>
</comment>
<dbReference type="GO" id="GO:0046872">
    <property type="term" value="F:metal ion binding"/>
    <property type="evidence" value="ECO:0007669"/>
    <property type="project" value="UniProtKB-KW"/>
</dbReference>
<dbReference type="InterPro" id="IPR033965">
    <property type="entry name" value="ComQ"/>
</dbReference>
<evidence type="ECO:0000256" key="4">
    <source>
        <dbReference type="ARBA" id="ARBA00022723"/>
    </source>
</evidence>
<evidence type="ECO:0000256" key="3">
    <source>
        <dbReference type="ARBA" id="ARBA00022679"/>
    </source>
</evidence>
<accession>A0A4S4C217</accession>
<comment type="cofactor">
    <cofactor evidence="1">
        <name>Mg(2+)</name>
        <dbReference type="ChEBI" id="CHEBI:18420"/>
    </cofactor>
</comment>
<dbReference type="RefSeq" id="WP_136352621.1">
    <property type="nucleotide sequence ID" value="NZ_CP046266.1"/>
</dbReference>
<dbReference type="InterPro" id="IPR000092">
    <property type="entry name" value="Polyprenyl_synt"/>
</dbReference>
<evidence type="ECO:0000313" key="7">
    <source>
        <dbReference type="EMBL" id="THF81045.1"/>
    </source>
</evidence>
<evidence type="ECO:0000256" key="1">
    <source>
        <dbReference type="ARBA" id="ARBA00001946"/>
    </source>
</evidence>
<comment type="similarity">
    <text evidence="2 6">Belongs to the FPP/GGPP synthase family.</text>
</comment>
<proteinExistence type="inferred from homology"/>
<name>A0A4S4C217_9BACI</name>
<dbReference type="SUPFAM" id="SSF48576">
    <property type="entry name" value="Terpenoid synthases"/>
    <property type="match status" value="1"/>
</dbReference>
<dbReference type="Pfam" id="PF00348">
    <property type="entry name" value="polyprenyl_synt"/>
    <property type="match status" value="1"/>
</dbReference>
<organism evidence="7 8">
    <name type="scientific">Metabacillus sediminilitoris</name>
    <dbReference type="NCBI Taxonomy" id="2567941"/>
    <lineage>
        <taxon>Bacteria</taxon>
        <taxon>Bacillati</taxon>
        <taxon>Bacillota</taxon>
        <taxon>Bacilli</taxon>
        <taxon>Bacillales</taxon>
        <taxon>Bacillaceae</taxon>
        <taxon>Metabacillus</taxon>
    </lineage>
</organism>
<dbReference type="AlphaFoldDB" id="A0A4S4C217"/>
<keyword evidence="8" id="KW-1185">Reference proteome</keyword>
<dbReference type="OrthoDB" id="1792811at2"/>
<evidence type="ECO:0000256" key="6">
    <source>
        <dbReference type="RuleBase" id="RU004466"/>
    </source>
</evidence>
<dbReference type="PANTHER" id="PTHR12001">
    <property type="entry name" value="GERANYLGERANYL PYROPHOSPHATE SYNTHASE"/>
    <property type="match status" value="1"/>
</dbReference>
<evidence type="ECO:0000256" key="2">
    <source>
        <dbReference type="ARBA" id="ARBA00006706"/>
    </source>
</evidence>
<dbReference type="Gene3D" id="1.10.600.10">
    <property type="entry name" value="Farnesyl Diphosphate Synthase"/>
    <property type="match status" value="1"/>
</dbReference>
<dbReference type="CDD" id="cd00867">
    <property type="entry name" value="Trans_IPPS"/>
    <property type="match status" value="1"/>
</dbReference>
<evidence type="ECO:0000256" key="5">
    <source>
        <dbReference type="ARBA" id="ARBA00022842"/>
    </source>
</evidence>
<keyword evidence="3 6" id="KW-0808">Transferase</keyword>
<dbReference type="PANTHER" id="PTHR12001:SF69">
    <property type="entry name" value="ALL TRANS-POLYPRENYL-DIPHOSPHATE SYNTHASE PDSS1"/>
    <property type="match status" value="1"/>
</dbReference>
<protein>
    <submittedName>
        <fullName evidence="7">Isoprenyl transferase</fullName>
    </submittedName>
</protein>
<gene>
    <name evidence="7" type="ORF">E6W99_07745</name>
</gene>
<dbReference type="GO" id="GO:0004659">
    <property type="term" value="F:prenyltransferase activity"/>
    <property type="evidence" value="ECO:0007669"/>
    <property type="project" value="InterPro"/>
</dbReference>